<dbReference type="Proteomes" id="UP000029989">
    <property type="component" value="Unassembled WGS sequence"/>
</dbReference>
<dbReference type="InterPro" id="IPR016181">
    <property type="entry name" value="Acyl_CoA_acyltransferase"/>
</dbReference>
<dbReference type="STRING" id="913325.N799_14230"/>
<reference evidence="1 2" key="1">
    <citation type="journal article" date="2015" name="Stand. Genomic Sci.">
        <title>Genomic information of the arsenic-resistant bacterium Lysobacter arseniciresistens type strain ZS79(T) and comparison of Lysobacter draft genomes.</title>
        <authorList>
            <person name="Liu L."/>
            <person name="Zhang S."/>
            <person name="Luo M."/>
            <person name="Wang G."/>
        </authorList>
    </citation>
    <scope>NUCLEOTIDE SEQUENCE [LARGE SCALE GENOMIC DNA]</scope>
    <source>
        <strain evidence="1 2">ZS79</strain>
    </source>
</reference>
<keyword evidence="2" id="KW-1185">Reference proteome</keyword>
<dbReference type="SUPFAM" id="SSF55729">
    <property type="entry name" value="Acyl-CoA N-acyltransferases (Nat)"/>
    <property type="match status" value="1"/>
</dbReference>
<dbReference type="Gene3D" id="3.40.630.30">
    <property type="match status" value="1"/>
</dbReference>
<evidence type="ECO:0000313" key="2">
    <source>
        <dbReference type="Proteomes" id="UP000029989"/>
    </source>
</evidence>
<name>A0A0A0F3M7_9GAMM</name>
<protein>
    <recommendedName>
        <fullName evidence="3">N-acetyltransferase domain-containing protein</fullName>
    </recommendedName>
</protein>
<comment type="caution">
    <text evidence="1">The sequence shown here is derived from an EMBL/GenBank/DDBJ whole genome shotgun (WGS) entry which is preliminary data.</text>
</comment>
<dbReference type="eggNOG" id="COG0454">
    <property type="taxonomic scope" value="Bacteria"/>
</dbReference>
<evidence type="ECO:0008006" key="3">
    <source>
        <dbReference type="Google" id="ProtNLM"/>
    </source>
</evidence>
<dbReference type="EMBL" id="AVPT01000005">
    <property type="protein sequence ID" value="KGM57145.1"/>
    <property type="molecule type" value="Genomic_DNA"/>
</dbReference>
<gene>
    <name evidence="1" type="ORF">N799_14230</name>
</gene>
<evidence type="ECO:0000313" key="1">
    <source>
        <dbReference type="EMBL" id="KGM57145.1"/>
    </source>
</evidence>
<dbReference type="AlphaFoldDB" id="A0A0A0F3M7"/>
<proteinExistence type="predicted"/>
<accession>A0A0A0F3M7</accession>
<organism evidence="1 2">
    <name type="scientific">Lysobacter arseniciresistens ZS79</name>
    <dbReference type="NCBI Taxonomy" id="913325"/>
    <lineage>
        <taxon>Bacteria</taxon>
        <taxon>Pseudomonadati</taxon>
        <taxon>Pseudomonadota</taxon>
        <taxon>Gammaproteobacteria</taxon>
        <taxon>Lysobacterales</taxon>
        <taxon>Lysobacteraceae</taxon>
        <taxon>Novilysobacter</taxon>
    </lineage>
</organism>
<sequence>MQLSVGQAIGPRVGAITRLRQQVLREWPSLYAGDELHALQAIAPCVASWRSVAVLVSDGATLVGASTGLPLADECEAIREPFRAAGLDPSRVFLLRDSMLAAPWRGRGLGHRFFDERESHARGLGGFDCTAFLAVDRPATHPLRPPFGRDRTEFWRKRGYAPRETVTVTLDWPEPGAGEVAHTLTAWLRPLERTR</sequence>